<comment type="caution">
    <text evidence="1">The sequence shown here is derived from an EMBL/GenBank/DDBJ whole genome shotgun (WGS) entry which is preliminary data.</text>
</comment>
<dbReference type="Proteomes" id="UP000183567">
    <property type="component" value="Unassembled WGS sequence"/>
</dbReference>
<dbReference type="EMBL" id="LVVM01005978">
    <property type="protein sequence ID" value="OJA09242.1"/>
    <property type="molecule type" value="Genomic_DNA"/>
</dbReference>
<protein>
    <submittedName>
        <fullName evidence="1">Uncharacterized protein</fullName>
    </submittedName>
</protein>
<accession>A0A1J8QIH7</accession>
<dbReference type="AlphaFoldDB" id="A0A1J8QIH7"/>
<reference evidence="1 2" key="1">
    <citation type="submission" date="2016-03" db="EMBL/GenBank/DDBJ databases">
        <title>Comparative genomics of the ectomycorrhizal sister species Rhizopogon vinicolor and Rhizopogon vesiculosus (Basidiomycota: Boletales) reveals a divergence of the mating type B locus.</title>
        <authorList>
            <person name="Mujic A.B."/>
            <person name="Kuo A."/>
            <person name="Tritt A."/>
            <person name="Lipzen A."/>
            <person name="Chen C."/>
            <person name="Johnson J."/>
            <person name="Sharma A."/>
            <person name="Barry K."/>
            <person name="Grigoriev I.V."/>
            <person name="Spatafora J.W."/>
        </authorList>
    </citation>
    <scope>NUCLEOTIDE SEQUENCE [LARGE SCALE GENOMIC DNA]</scope>
    <source>
        <strain evidence="1 2">AM-OR11-056</strain>
    </source>
</reference>
<evidence type="ECO:0000313" key="1">
    <source>
        <dbReference type="EMBL" id="OJA09242.1"/>
    </source>
</evidence>
<sequence length="68" mass="7278">MNVAGPSGPHAVPRARARNDCEEDPIHSIEDSGDALSDHEVAYALLMQNAPELAQRLAVEAGRRRTSG</sequence>
<organism evidence="1 2">
    <name type="scientific">Rhizopogon vesiculosus</name>
    <dbReference type="NCBI Taxonomy" id="180088"/>
    <lineage>
        <taxon>Eukaryota</taxon>
        <taxon>Fungi</taxon>
        <taxon>Dikarya</taxon>
        <taxon>Basidiomycota</taxon>
        <taxon>Agaricomycotina</taxon>
        <taxon>Agaricomycetes</taxon>
        <taxon>Agaricomycetidae</taxon>
        <taxon>Boletales</taxon>
        <taxon>Suillineae</taxon>
        <taxon>Rhizopogonaceae</taxon>
        <taxon>Rhizopogon</taxon>
    </lineage>
</organism>
<gene>
    <name evidence="1" type="ORF">AZE42_09216</name>
</gene>
<dbReference type="OrthoDB" id="2687732at2759"/>
<name>A0A1J8QIH7_9AGAM</name>
<evidence type="ECO:0000313" key="2">
    <source>
        <dbReference type="Proteomes" id="UP000183567"/>
    </source>
</evidence>
<proteinExistence type="predicted"/>
<keyword evidence="2" id="KW-1185">Reference proteome</keyword>